<dbReference type="EMBL" id="UYRU01069316">
    <property type="protein sequence ID" value="VDN18568.1"/>
    <property type="molecule type" value="Genomic_DNA"/>
</dbReference>
<dbReference type="AlphaFoldDB" id="A0A3P7M8A8"/>
<proteinExistence type="predicted"/>
<evidence type="ECO:0000313" key="2">
    <source>
        <dbReference type="Proteomes" id="UP000281553"/>
    </source>
</evidence>
<dbReference type="OrthoDB" id="423589at2759"/>
<evidence type="ECO:0000313" key="1">
    <source>
        <dbReference type="EMBL" id="VDN18568.1"/>
    </source>
</evidence>
<protein>
    <submittedName>
        <fullName evidence="1">Uncharacterized protein</fullName>
    </submittedName>
</protein>
<organism evidence="1 2">
    <name type="scientific">Dibothriocephalus latus</name>
    <name type="common">Fish tapeworm</name>
    <name type="synonym">Diphyllobothrium latum</name>
    <dbReference type="NCBI Taxonomy" id="60516"/>
    <lineage>
        <taxon>Eukaryota</taxon>
        <taxon>Metazoa</taxon>
        <taxon>Spiralia</taxon>
        <taxon>Lophotrochozoa</taxon>
        <taxon>Platyhelminthes</taxon>
        <taxon>Cestoda</taxon>
        <taxon>Eucestoda</taxon>
        <taxon>Diphyllobothriidea</taxon>
        <taxon>Diphyllobothriidae</taxon>
        <taxon>Dibothriocephalus</taxon>
    </lineage>
</organism>
<name>A0A3P7M8A8_DIBLA</name>
<reference evidence="1 2" key="1">
    <citation type="submission" date="2018-11" db="EMBL/GenBank/DDBJ databases">
        <authorList>
            <consortium name="Pathogen Informatics"/>
        </authorList>
    </citation>
    <scope>NUCLEOTIDE SEQUENCE [LARGE SCALE GENOMIC DNA]</scope>
</reference>
<keyword evidence="2" id="KW-1185">Reference proteome</keyword>
<dbReference type="Proteomes" id="UP000281553">
    <property type="component" value="Unassembled WGS sequence"/>
</dbReference>
<sequence>MLAADPSAQLRPLVQDLYIFPDTYLFGSFHGNLFTGKESDIIRPHPQQAVDLQEQLTGPFRQVAQAFIFKPGLIQERLHKRASAT</sequence>
<accession>A0A3P7M8A8</accession>
<gene>
    <name evidence="1" type="ORF">DILT_LOCUS13216</name>
</gene>